<evidence type="ECO:0000256" key="1">
    <source>
        <dbReference type="SAM" id="MobiDB-lite"/>
    </source>
</evidence>
<dbReference type="EMBL" id="LR699555">
    <property type="protein sequence ID" value="VVD31089.1"/>
    <property type="molecule type" value="Genomic_DNA"/>
</dbReference>
<evidence type="ECO:0000313" key="2">
    <source>
        <dbReference type="EMBL" id="VVD31089.1"/>
    </source>
</evidence>
<dbReference type="AlphaFoldDB" id="A0A5Q4Z9I8"/>
<sequence>MSRLGRYFRTPGTETRPAPEGRKFGQKACLPRDRPVGGRARDACRAPVGLHARFDMLRDNIVVGFPLSS</sequence>
<name>A0A5Q4Z9I8_9BURK</name>
<dbReference type="Proteomes" id="UP000325811">
    <property type="component" value="Plasmid pI"/>
</dbReference>
<feature type="compositionally biased region" description="Basic and acidic residues" evidence="1">
    <location>
        <begin position="30"/>
        <end position="40"/>
    </location>
</feature>
<gene>
    <name evidence="2" type="ORF">PDMSB3_0253</name>
</gene>
<protein>
    <submittedName>
        <fullName evidence="2">Uncharacterized protein</fullName>
    </submittedName>
</protein>
<dbReference type="KEGG" id="pdio:PDMSB3_0253.2"/>
<evidence type="ECO:0000313" key="3">
    <source>
        <dbReference type="Proteomes" id="UP000325811"/>
    </source>
</evidence>
<keyword evidence="3" id="KW-1185">Reference proteome</keyword>
<feature type="region of interest" description="Disordered" evidence="1">
    <location>
        <begin position="1"/>
        <end position="40"/>
    </location>
</feature>
<reference evidence="2 3" key="1">
    <citation type="submission" date="2019-08" db="EMBL/GenBank/DDBJ databases">
        <authorList>
            <person name="Herpell B J."/>
        </authorList>
    </citation>
    <scope>NUCLEOTIDE SEQUENCE [LARGE SCALE GENOMIC DNA]</scope>
    <source>
        <strain evidence="3">Msb3</strain>
        <plasmid evidence="2 3">pI</plasmid>
    </source>
</reference>
<accession>A0A5Q4Z9I8</accession>
<geneLocation type="plasmid" evidence="2 3">
    <name>pI</name>
</geneLocation>
<keyword evidence="2" id="KW-0614">Plasmid</keyword>
<organism evidence="2 3">
    <name type="scientific">Paraburkholderia dioscoreae</name>
    <dbReference type="NCBI Taxonomy" id="2604047"/>
    <lineage>
        <taxon>Bacteria</taxon>
        <taxon>Pseudomonadati</taxon>
        <taxon>Pseudomonadota</taxon>
        <taxon>Betaproteobacteria</taxon>
        <taxon>Burkholderiales</taxon>
        <taxon>Burkholderiaceae</taxon>
        <taxon>Paraburkholderia</taxon>
    </lineage>
</organism>
<proteinExistence type="predicted"/>